<sequence length="384" mass="45964">MEERLNALKTDFISIIELKESNLQIFQTLNSRISIIKQHYSDFIRSYKDTLFVFTLDSFHFQGKLIDIEYEEMTRIYYGIMNKMYCEYYKLYKIVVEYVNENIKDDKIQNLIQANNQYPVYKDLEPYKQYDFHFTKELHETIIVILTAVNGFLLNKEHDLKVYQDKRQIGFNIDNFVNTLNFNNLMIREKVQLFITYIEFFHKMHSKYLSRFTTKMQLMLSQINYDIKFDGNIQNQNSANKKVLKTLKKNFQGENHRELLSDVRHMITDEDTETNTDGNETPYSGEKTAIYHFISTDNPSPTFESDEETDIKLIELNISNREPITKEEPQEEEPQKEEPQKEEPQKEEPQKEEPQKEEPQKEEPQKEEPQEELTQINISELDLL</sequence>
<feature type="region of interest" description="Disordered" evidence="1">
    <location>
        <begin position="317"/>
        <end position="384"/>
    </location>
</feature>
<reference evidence="2" key="1">
    <citation type="journal article" date="2020" name="Nature">
        <title>Giant virus diversity and host interactions through global metagenomics.</title>
        <authorList>
            <person name="Schulz F."/>
            <person name="Roux S."/>
            <person name="Paez-Espino D."/>
            <person name="Jungbluth S."/>
            <person name="Walsh D.A."/>
            <person name="Denef V.J."/>
            <person name="McMahon K.D."/>
            <person name="Konstantinidis K.T."/>
            <person name="Eloe-Fadrosh E.A."/>
            <person name="Kyrpides N.C."/>
            <person name="Woyke T."/>
        </authorList>
    </citation>
    <scope>NUCLEOTIDE SEQUENCE</scope>
    <source>
        <strain evidence="2">GVMAG-M-3300023184-182</strain>
    </source>
</reference>
<feature type="compositionally biased region" description="Basic and acidic residues" evidence="1">
    <location>
        <begin position="336"/>
        <end position="368"/>
    </location>
</feature>
<dbReference type="AlphaFoldDB" id="A0A6C0HYZ7"/>
<evidence type="ECO:0000313" key="2">
    <source>
        <dbReference type="EMBL" id="QHT85814.1"/>
    </source>
</evidence>
<organism evidence="2">
    <name type="scientific">viral metagenome</name>
    <dbReference type="NCBI Taxonomy" id="1070528"/>
    <lineage>
        <taxon>unclassified sequences</taxon>
        <taxon>metagenomes</taxon>
        <taxon>organismal metagenomes</taxon>
    </lineage>
</organism>
<accession>A0A6C0HYZ7</accession>
<dbReference type="EMBL" id="MN740046">
    <property type="protein sequence ID" value="QHT85814.1"/>
    <property type="molecule type" value="Genomic_DNA"/>
</dbReference>
<proteinExistence type="predicted"/>
<protein>
    <submittedName>
        <fullName evidence="2">Uncharacterized protein</fullName>
    </submittedName>
</protein>
<evidence type="ECO:0000256" key="1">
    <source>
        <dbReference type="SAM" id="MobiDB-lite"/>
    </source>
</evidence>
<name>A0A6C0HYZ7_9ZZZZ</name>